<evidence type="ECO:0000313" key="6">
    <source>
        <dbReference type="Proteomes" id="UP000011740"/>
    </source>
</evidence>
<feature type="compositionally biased region" description="Low complexity" evidence="4">
    <location>
        <begin position="292"/>
        <end position="311"/>
    </location>
</feature>
<dbReference type="SMART" id="SM00342">
    <property type="entry name" value="HTH_ARAC"/>
    <property type="match status" value="1"/>
</dbReference>
<dbReference type="InterPro" id="IPR009057">
    <property type="entry name" value="Homeodomain-like_sf"/>
</dbReference>
<reference evidence="5 6" key="1">
    <citation type="journal article" date="2013" name="Genome Announc.">
        <title>Whole-Genome Shotgun Assembly and Analysis of the Genome of Streptomyces mobaraensis DSM 40847, a Strain for Industrial Production of Microbial Transglutaminase.</title>
        <authorList>
            <person name="Yang H."/>
            <person name="He T."/>
            <person name="Wu W."/>
            <person name="Zhu W."/>
            <person name="Lu B."/>
            <person name="Sun W."/>
        </authorList>
    </citation>
    <scope>NUCLEOTIDE SEQUENCE [LARGE SCALE GENOMIC DNA]</scope>
    <source>
        <strain evidence="5 6">DSM 40847</strain>
    </source>
</reference>
<dbReference type="AlphaFoldDB" id="M3C792"/>
<dbReference type="Gene3D" id="1.10.10.60">
    <property type="entry name" value="Homeodomain-like"/>
    <property type="match status" value="1"/>
</dbReference>
<name>M3C792_STRM1</name>
<dbReference type="GO" id="GO:0043565">
    <property type="term" value="F:sequence-specific DNA binding"/>
    <property type="evidence" value="ECO:0007669"/>
    <property type="project" value="InterPro"/>
</dbReference>
<feature type="region of interest" description="Disordered" evidence="4">
    <location>
        <begin position="292"/>
        <end position="333"/>
    </location>
</feature>
<accession>M3C792</accession>
<evidence type="ECO:0000256" key="1">
    <source>
        <dbReference type="ARBA" id="ARBA00023015"/>
    </source>
</evidence>
<keyword evidence="2" id="KW-0238">DNA-binding</keyword>
<proteinExistence type="predicted"/>
<dbReference type="PANTHER" id="PTHR46796:SF15">
    <property type="entry name" value="BLL1074 PROTEIN"/>
    <property type="match status" value="1"/>
</dbReference>
<keyword evidence="1" id="KW-0805">Transcription regulation</keyword>
<dbReference type="eggNOG" id="COG2207">
    <property type="taxonomic scope" value="Bacteria"/>
</dbReference>
<dbReference type="PATRIC" id="fig|1223523.3.peg.2942"/>
<keyword evidence="3" id="KW-0804">Transcription</keyword>
<evidence type="ECO:0000256" key="3">
    <source>
        <dbReference type="ARBA" id="ARBA00023163"/>
    </source>
</evidence>
<dbReference type="PANTHER" id="PTHR46796">
    <property type="entry name" value="HTH-TYPE TRANSCRIPTIONAL ACTIVATOR RHAS-RELATED"/>
    <property type="match status" value="1"/>
</dbReference>
<sequence>MGVRTTAAVVQKADSARLAYGTPHPLLTSHVLGYTGQDFSLPRPRLRRVTALAAVMVVIDFEAPVRHLVTDAAGPAPTGASLLSPVTGLCDRPLTIRQSGREHGMVLLLTPLGARALFGFPLRELAHTTVRLTDLLTPVGRRYAERLAEAPDWAARFRICDEFLLTRIGAGPELPPQVDHVWRRLMGTGATSIGTLADEVGWSRQHLTDRFHREVGLAPKPLARIARLQRVMALMRGTRPPSWAEAAATCGYTDQSHLIREFRLLTGCTPDGFRALTDDWCDVYTGDPRVYAAGRSSRGSRGPSPATTTSTGGRGTAGDTGSRVPGPGASGGG</sequence>
<dbReference type="PROSITE" id="PS01124">
    <property type="entry name" value="HTH_ARAC_FAMILY_2"/>
    <property type="match status" value="1"/>
</dbReference>
<evidence type="ECO:0000256" key="2">
    <source>
        <dbReference type="ARBA" id="ARBA00023125"/>
    </source>
</evidence>
<dbReference type="STRING" id="1223523.H340_14381"/>
<evidence type="ECO:0000256" key="4">
    <source>
        <dbReference type="SAM" id="MobiDB-lite"/>
    </source>
</evidence>
<dbReference type="SUPFAM" id="SSF46689">
    <property type="entry name" value="Homeodomain-like"/>
    <property type="match status" value="1"/>
</dbReference>
<dbReference type="Proteomes" id="UP000011740">
    <property type="component" value="Unassembled WGS sequence"/>
</dbReference>
<dbReference type="GO" id="GO:0003700">
    <property type="term" value="F:DNA-binding transcription factor activity"/>
    <property type="evidence" value="ECO:0007669"/>
    <property type="project" value="InterPro"/>
</dbReference>
<dbReference type="EMBL" id="AORZ01000039">
    <property type="protein sequence ID" value="EME99835.1"/>
    <property type="molecule type" value="Genomic_DNA"/>
</dbReference>
<evidence type="ECO:0000313" key="5">
    <source>
        <dbReference type="EMBL" id="EME99835.1"/>
    </source>
</evidence>
<dbReference type="Pfam" id="PF12833">
    <property type="entry name" value="HTH_18"/>
    <property type="match status" value="1"/>
</dbReference>
<dbReference type="InterPro" id="IPR050204">
    <property type="entry name" value="AraC_XylS_family_regulators"/>
</dbReference>
<dbReference type="InterPro" id="IPR018060">
    <property type="entry name" value="HTH_AraC"/>
</dbReference>
<dbReference type="RefSeq" id="WP_004945084.1">
    <property type="nucleotide sequence ID" value="NZ_AORZ01000039.1"/>
</dbReference>
<comment type="caution">
    <text evidence="5">The sequence shown here is derived from an EMBL/GenBank/DDBJ whole genome shotgun (WGS) entry which is preliminary data.</text>
</comment>
<organism evidence="5 6">
    <name type="scientific">Streptomyces mobaraensis (strain ATCC 29032 / DSM 40847 / JCM 4168 / NBRC 13819 / NCIMB 11159 / IPCR 16-22)</name>
    <dbReference type="NCBI Taxonomy" id="1223523"/>
    <lineage>
        <taxon>Bacteria</taxon>
        <taxon>Bacillati</taxon>
        <taxon>Actinomycetota</taxon>
        <taxon>Actinomycetes</taxon>
        <taxon>Kitasatosporales</taxon>
        <taxon>Streptomycetaceae</taxon>
        <taxon>Streptomyces</taxon>
    </lineage>
</organism>
<gene>
    <name evidence="5" type="ORF">H340_14381</name>
</gene>
<protein>
    <submittedName>
        <fullName evidence="5">AraC family transcriptional regulator</fullName>
    </submittedName>
</protein>